<feature type="region of interest" description="Disordered" evidence="1">
    <location>
        <begin position="1"/>
        <end position="57"/>
    </location>
</feature>
<dbReference type="EMBL" id="BAABKP010000001">
    <property type="protein sequence ID" value="GAA4791486.1"/>
    <property type="molecule type" value="Genomic_DNA"/>
</dbReference>
<feature type="compositionally biased region" description="Polar residues" evidence="1">
    <location>
        <begin position="19"/>
        <end position="30"/>
    </location>
</feature>
<accession>A0ABP9B787</accession>
<keyword evidence="5" id="KW-1185">Reference proteome</keyword>
<comment type="caution">
    <text evidence="4">The sequence shown here is derived from an EMBL/GenBank/DDBJ whole genome shotgun (WGS) entry which is preliminary data.</text>
</comment>
<dbReference type="Proteomes" id="UP001500187">
    <property type="component" value="Unassembled WGS sequence"/>
</dbReference>
<dbReference type="Pfam" id="PF13828">
    <property type="entry name" value="DUF4190"/>
    <property type="match status" value="1"/>
</dbReference>
<feature type="transmembrane region" description="Helical" evidence="2">
    <location>
        <begin position="142"/>
        <end position="168"/>
    </location>
</feature>
<feature type="domain" description="DUF4190" evidence="3">
    <location>
        <begin position="95"/>
        <end position="160"/>
    </location>
</feature>
<dbReference type="InterPro" id="IPR025241">
    <property type="entry name" value="DUF4190"/>
</dbReference>
<evidence type="ECO:0000313" key="4">
    <source>
        <dbReference type="EMBL" id="GAA4791486.1"/>
    </source>
</evidence>
<evidence type="ECO:0000256" key="1">
    <source>
        <dbReference type="SAM" id="MobiDB-lite"/>
    </source>
</evidence>
<feature type="compositionally biased region" description="Polar residues" evidence="1">
    <location>
        <begin position="44"/>
        <end position="57"/>
    </location>
</feature>
<gene>
    <name evidence="4" type="ORF">GCM10023352_07020</name>
</gene>
<name>A0ABP9B787_9MICC</name>
<organism evidence="4 5">
    <name type="scientific">Rothia endophytica</name>
    <dbReference type="NCBI Taxonomy" id="1324766"/>
    <lineage>
        <taxon>Bacteria</taxon>
        <taxon>Bacillati</taxon>
        <taxon>Actinomycetota</taxon>
        <taxon>Actinomycetes</taxon>
        <taxon>Micrococcales</taxon>
        <taxon>Micrococcaceae</taxon>
        <taxon>Rothia</taxon>
    </lineage>
</organism>
<proteinExistence type="predicted"/>
<evidence type="ECO:0000256" key="2">
    <source>
        <dbReference type="SAM" id="Phobius"/>
    </source>
</evidence>
<evidence type="ECO:0000259" key="3">
    <source>
        <dbReference type="Pfam" id="PF13828"/>
    </source>
</evidence>
<keyword evidence="2" id="KW-0812">Transmembrane</keyword>
<evidence type="ECO:0000313" key="5">
    <source>
        <dbReference type="Proteomes" id="UP001500187"/>
    </source>
</evidence>
<feature type="compositionally biased region" description="Low complexity" evidence="1">
    <location>
        <begin position="31"/>
        <end position="43"/>
    </location>
</feature>
<sequence length="200" mass="20546">MTTGNNNENPYGDYVPGQYSASGNNDGQPNSTSQAGSQAAAGSNPTDYSTNAPSYNGAQQQAYNQPATDYSQGYQQPTYGANGYTTYQQPKPKGLAIAALVLGILAFLSGWMLIGGIFGLVGLILGIVALVKANKGQADGKGMAITGIVLSTLGLLAAIVMGILFGWAGGAALECADYSNDQVALEQCINQQMGISTSDN</sequence>
<protein>
    <recommendedName>
        <fullName evidence="3">DUF4190 domain-containing protein</fullName>
    </recommendedName>
</protein>
<keyword evidence="2" id="KW-1133">Transmembrane helix</keyword>
<keyword evidence="2" id="KW-0472">Membrane</keyword>
<feature type="transmembrane region" description="Helical" evidence="2">
    <location>
        <begin position="97"/>
        <end position="130"/>
    </location>
</feature>
<reference evidence="5" key="1">
    <citation type="journal article" date="2019" name="Int. J. Syst. Evol. Microbiol.">
        <title>The Global Catalogue of Microorganisms (GCM) 10K type strain sequencing project: providing services to taxonomists for standard genome sequencing and annotation.</title>
        <authorList>
            <consortium name="The Broad Institute Genomics Platform"/>
            <consortium name="The Broad Institute Genome Sequencing Center for Infectious Disease"/>
            <person name="Wu L."/>
            <person name="Ma J."/>
        </authorList>
    </citation>
    <scope>NUCLEOTIDE SEQUENCE [LARGE SCALE GENOMIC DNA]</scope>
    <source>
        <strain evidence="5">JCM 18541</strain>
    </source>
</reference>